<name>A0A8J3WKT9_9ACTN</name>
<reference evidence="2 3" key="1">
    <citation type="submission" date="2021-01" db="EMBL/GenBank/DDBJ databases">
        <title>Whole genome shotgun sequence of Planobispora siamensis NBRC 107568.</title>
        <authorList>
            <person name="Komaki H."/>
            <person name="Tamura T."/>
        </authorList>
    </citation>
    <scope>NUCLEOTIDE SEQUENCE [LARGE SCALE GENOMIC DNA]</scope>
    <source>
        <strain evidence="2 3">NBRC 107568</strain>
    </source>
</reference>
<keyword evidence="3" id="KW-1185">Reference proteome</keyword>
<evidence type="ECO:0000313" key="3">
    <source>
        <dbReference type="Proteomes" id="UP000619788"/>
    </source>
</evidence>
<organism evidence="2 3">
    <name type="scientific">Planobispora siamensis</name>
    <dbReference type="NCBI Taxonomy" id="936338"/>
    <lineage>
        <taxon>Bacteria</taxon>
        <taxon>Bacillati</taxon>
        <taxon>Actinomycetota</taxon>
        <taxon>Actinomycetes</taxon>
        <taxon>Streptosporangiales</taxon>
        <taxon>Streptosporangiaceae</taxon>
        <taxon>Planobispora</taxon>
    </lineage>
</organism>
<protein>
    <submittedName>
        <fullName evidence="2">Uncharacterized protein</fullName>
    </submittedName>
</protein>
<evidence type="ECO:0000256" key="1">
    <source>
        <dbReference type="SAM" id="MobiDB-lite"/>
    </source>
</evidence>
<dbReference type="InterPro" id="IPR001387">
    <property type="entry name" value="Cro/C1-type_HTH"/>
</dbReference>
<dbReference type="AlphaFoldDB" id="A0A8J3WKT9"/>
<dbReference type="Proteomes" id="UP000619788">
    <property type="component" value="Unassembled WGS sequence"/>
</dbReference>
<dbReference type="RefSeq" id="WP_204063482.1">
    <property type="nucleotide sequence ID" value="NZ_BOOJ01000017.1"/>
</dbReference>
<proteinExistence type="predicted"/>
<dbReference type="CDD" id="cd00093">
    <property type="entry name" value="HTH_XRE"/>
    <property type="match status" value="1"/>
</dbReference>
<comment type="caution">
    <text evidence="2">The sequence shown here is derived from an EMBL/GenBank/DDBJ whole genome shotgun (WGS) entry which is preliminary data.</text>
</comment>
<evidence type="ECO:0000313" key="2">
    <source>
        <dbReference type="EMBL" id="GIH91171.1"/>
    </source>
</evidence>
<feature type="region of interest" description="Disordered" evidence="1">
    <location>
        <begin position="87"/>
        <end position="113"/>
    </location>
</feature>
<gene>
    <name evidence="2" type="ORF">Psi01_18010</name>
</gene>
<accession>A0A8J3WKT9</accession>
<sequence length="554" mass="61314">MPDKVPNARLRAWRNANRLTRLELAEQINATATGVAERLTCDPERVRRWETGDVRWPSTAYRLALTQLTGQRPEDLGFVRSQRDETVKTSEDAAGSTPVHAVQDRQSFSADEDVPAPVSAAELRLATDPHITAGLDWLDQQAGWAPGSSRRKVASHLVGLDPRTLSDRAQVRGRISLGQVAHALASYYGAAVSDEGLLPYRIREQDALITTSIVTHHNWIGLNFLLGAEEGDFTLTEMTSPQVPMDQLCSDAAVACLAESLIAGRRIVNTPLYRMTKVDISPGRLSAGFGITQFVHYALSMDLLERELLDALADGRPIHTGALPLRDRYLPDLKTVAHPSERLCAGGSLALCAIARPASRARRGRPDYVILVQERSGNVLNSAQKLAVIPKAFHEPLVDFGEDVSILATIEREMEEELFGRDDVDSTHGDQLHADPMHASRLSEPMMWLTEHPEHWRVESTGFGFNLVSGNYEFPALIVIEDEEWWGRFGGHIAANWECSGMRRYSTLDAGLIRSLLHDPAWSNEGLFALSEGLRRLAEIGGPRVNLPSIEWEL</sequence>
<dbReference type="EMBL" id="BOOJ01000017">
    <property type="protein sequence ID" value="GIH91171.1"/>
    <property type="molecule type" value="Genomic_DNA"/>
</dbReference>